<gene>
    <name evidence="1" type="ORF">HFQ381_LOCUS27161</name>
</gene>
<sequence length="68" mass="7707">KDFIDLSSNEALADLNTIHLILGGGEQKTYDILRHAYSLMINPDINAQNQAKAFFYDTSVNMLYDKLI</sequence>
<protein>
    <submittedName>
        <fullName evidence="1">Uncharacterized protein</fullName>
    </submittedName>
</protein>
<evidence type="ECO:0000313" key="1">
    <source>
        <dbReference type="EMBL" id="CAF4492829.1"/>
    </source>
</evidence>
<evidence type="ECO:0000313" key="2">
    <source>
        <dbReference type="Proteomes" id="UP000663851"/>
    </source>
</evidence>
<reference evidence="1" key="1">
    <citation type="submission" date="2021-02" db="EMBL/GenBank/DDBJ databases">
        <authorList>
            <person name="Nowell W R."/>
        </authorList>
    </citation>
    <scope>NUCLEOTIDE SEQUENCE</scope>
</reference>
<dbReference type="EMBL" id="CAJOBO010003443">
    <property type="protein sequence ID" value="CAF4492829.1"/>
    <property type="molecule type" value="Genomic_DNA"/>
</dbReference>
<organism evidence="1 2">
    <name type="scientific">Rotaria socialis</name>
    <dbReference type="NCBI Taxonomy" id="392032"/>
    <lineage>
        <taxon>Eukaryota</taxon>
        <taxon>Metazoa</taxon>
        <taxon>Spiralia</taxon>
        <taxon>Gnathifera</taxon>
        <taxon>Rotifera</taxon>
        <taxon>Eurotatoria</taxon>
        <taxon>Bdelloidea</taxon>
        <taxon>Philodinida</taxon>
        <taxon>Philodinidae</taxon>
        <taxon>Rotaria</taxon>
    </lineage>
</organism>
<feature type="non-terminal residue" evidence="1">
    <location>
        <position position="1"/>
    </location>
</feature>
<name>A0A820UZT5_9BILA</name>
<dbReference type="AlphaFoldDB" id="A0A820UZT5"/>
<accession>A0A820UZT5</accession>
<comment type="caution">
    <text evidence="1">The sequence shown here is derived from an EMBL/GenBank/DDBJ whole genome shotgun (WGS) entry which is preliminary data.</text>
</comment>
<dbReference type="Proteomes" id="UP000663851">
    <property type="component" value="Unassembled WGS sequence"/>
</dbReference>
<proteinExistence type="predicted"/>